<feature type="domain" description="Flagellar hook-length control protein-like C-terminal" evidence="2">
    <location>
        <begin position="330"/>
        <end position="399"/>
    </location>
</feature>
<dbReference type="InterPro" id="IPR038610">
    <property type="entry name" value="FliK-like_C_sf"/>
</dbReference>
<evidence type="ECO:0000256" key="1">
    <source>
        <dbReference type="SAM" id="MobiDB-lite"/>
    </source>
</evidence>
<keyword evidence="3" id="KW-0282">Flagellum</keyword>
<dbReference type="CDD" id="cd17470">
    <property type="entry name" value="T3SS_Flik_C"/>
    <property type="match status" value="1"/>
</dbReference>
<feature type="region of interest" description="Disordered" evidence="1">
    <location>
        <begin position="182"/>
        <end position="203"/>
    </location>
</feature>
<sequence>MNMMAIPLVAIGDLPVPGQPPAAAPTGNAVGEGPFAALLDGSLRNSSGPGPDPNAMALLMVLLADGRQTAMPQQIPVPAEDTAPGGNELGAKPAVGATETAVENLLVPQLPQRMPTEVAMTDLTTGNDSLPPDRVGQLQQTAPVGRSLPTHRTSRGIRIDIGAITAKGTGQAQPGLTASTVEPIVGQPLPQPLADKDGKQSEPVMSLAEKRFAHLLGDRGRQPAQGAEATRATGQPERTAPSPTATKTGPLPAHDPVPKAGGSETAADPGAPPFVIAPATGRSETPQPAPAAPAAPPERSLHLASGDRIAERVVVDQVVSHFGRSGRLESGQASLRLYPEELGEVRLDIDIRDNRISATLQTQSHQVQDVLNRHLDSLRHALEHQGLRVDRIEVRVAAESPHAGGQEQPFSGHFSGQQSAGHFSGQFFQRSGHQAWQQDFGGWPHDTLPENPVKPEPIVNRPAPQRAGLSLRV</sequence>
<accession>A0A5D3WPR3</accession>
<dbReference type="Pfam" id="PF02120">
    <property type="entry name" value="Flg_hook"/>
    <property type="match status" value="1"/>
</dbReference>
<dbReference type="InterPro" id="IPR021136">
    <property type="entry name" value="Flagellar_hook_control-like_C"/>
</dbReference>
<feature type="region of interest" description="Disordered" evidence="1">
    <location>
        <begin position="399"/>
        <end position="423"/>
    </location>
</feature>
<dbReference type="OrthoDB" id="5432473at2"/>
<dbReference type="Proteomes" id="UP000324159">
    <property type="component" value="Unassembled WGS sequence"/>
</dbReference>
<keyword evidence="4" id="KW-1185">Reference proteome</keyword>
<evidence type="ECO:0000313" key="4">
    <source>
        <dbReference type="Proteomes" id="UP000324159"/>
    </source>
</evidence>
<keyword evidence="3" id="KW-0966">Cell projection</keyword>
<dbReference type="EMBL" id="VNIB01000001">
    <property type="protein sequence ID" value="TYP00207.1"/>
    <property type="molecule type" value="Genomic_DNA"/>
</dbReference>
<feature type="region of interest" description="Disordered" evidence="1">
    <location>
        <begin position="438"/>
        <end position="473"/>
    </location>
</feature>
<protein>
    <submittedName>
        <fullName evidence="3">Flagellar hook-length control protein FliK</fullName>
    </submittedName>
</protein>
<feature type="region of interest" description="Disordered" evidence="1">
    <location>
        <begin position="217"/>
        <end position="300"/>
    </location>
</feature>
<dbReference type="RefSeq" id="WP_148894390.1">
    <property type="nucleotide sequence ID" value="NZ_VNIB01000001.1"/>
</dbReference>
<evidence type="ECO:0000259" key="2">
    <source>
        <dbReference type="Pfam" id="PF02120"/>
    </source>
</evidence>
<keyword evidence="3" id="KW-0969">Cilium</keyword>
<evidence type="ECO:0000313" key="3">
    <source>
        <dbReference type="EMBL" id="TYP00207.1"/>
    </source>
</evidence>
<feature type="compositionally biased region" description="Pro residues" evidence="1">
    <location>
        <begin position="287"/>
        <end position="296"/>
    </location>
</feature>
<dbReference type="AlphaFoldDB" id="A0A5D3WPR3"/>
<comment type="caution">
    <text evidence="3">The sequence shown here is derived from an EMBL/GenBank/DDBJ whole genome shotgun (WGS) entry which is preliminary data.</text>
</comment>
<name>A0A5D3WPR3_9BACT</name>
<organism evidence="3 4">
    <name type="scientific">Geothermobacter ehrlichii</name>
    <dbReference type="NCBI Taxonomy" id="213224"/>
    <lineage>
        <taxon>Bacteria</taxon>
        <taxon>Pseudomonadati</taxon>
        <taxon>Thermodesulfobacteriota</taxon>
        <taxon>Desulfuromonadia</taxon>
        <taxon>Desulfuromonadales</taxon>
        <taxon>Geothermobacteraceae</taxon>
        <taxon>Geothermobacter</taxon>
    </lineage>
</organism>
<proteinExistence type="predicted"/>
<dbReference type="Gene3D" id="3.30.750.140">
    <property type="match status" value="1"/>
</dbReference>
<feature type="compositionally biased region" description="Polar residues" evidence="1">
    <location>
        <begin position="414"/>
        <end position="423"/>
    </location>
</feature>
<reference evidence="3 4" key="1">
    <citation type="submission" date="2019-07" db="EMBL/GenBank/DDBJ databases">
        <title>Genomic Encyclopedia of Type Strains, Phase IV (KMG-IV): sequencing the most valuable type-strain genomes for metagenomic binning, comparative biology and taxonomic classification.</title>
        <authorList>
            <person name="Goeker M."/>
        </authorList>
    </citation>
    <scope>NUCLEOTIDE SEQUENCE [LARGE SCALE GENOMIC DNA]</scope>
    <source>
        <strain evidence="3 4">SS015</strain>
    </source>
</reference>
<gene>
    <name evidence="3" type="ORF">EDC39_101368</name>
</gene>